<proteinExistence type="predicted"/>
<dbReference type="AlphaFoldDB" id="A0A1M4V4J6"/>
<reference evidence="2 3" key="1">
    <citation type="submission" date="2016-11" db="EMBL/GenBank/DDBJ databases">
        <authorList>
            <person name="Jaros S."/>
            <person name="Januszkiewicz K."/>
            <person name="Wedrychowicz H."/>
        </authorList>
    </citation>
    <scope>NUCLEOTIDE SEQUENCE [LARGE SCALE GENOMIC DNA]</scope>
    <source>
        <strain evidence="2 3">DSM 26991</strain>
    </source>
</reference>
<evidence type="ECO:0000313" key="3">
    <source>
        <dbReference type="Proteomes" id="UP000184509"/>
    </source>
</evidence>
<name>A0A1M4V4J6_9BACE</name>
<protein>
    <submittedName>
        <fullName evidence="2">Transposase</fullName>
    </submittedName>
</protein>
<dbReference type="Pfam" id="PF01610">
    <property type="entry name" value="DDE_Tnp_ISL3"/>
    <property type="match status" value="1"/>
</dbReference>
<evidence type="ECO:0000259" key="1">
    <source>
        <dbReference type="Pfam" id="PF01610"/>
    </source>
</evidence>
<evidence type="ECO:0000313" key="2">
    <source>
        <dbReference type="EMBL" id="SHE63808.1"/>
    </source>
</evidence>
<gene>
    <name evidence="2" type="ORF">SAMN05444405_102223</name>
</gene>
<dbReference type="STRING" id="1297750.SAMN05444405_102223"/>
<sequence length="54" mass="6359">MFENHSERILNYFENRSANAAAESFNAKLKAFRASFRGVSDMKFFLYRVTKIYA</sequence>
<feature type="domain" description="Transposase IS204/IS1001/IS1096/IS1165 DDE" evidence="1">
    <location>
        <begin position="1"/>
        <end position="49"/>
    </location>
</feature>
<keyword evidence="3" id="KW-1185">Reference proteome</keyword>
<organism evidence="2 3">
    <name type="scientific">Bacteroides luti</name>
    <dbReference type="NCBI Taxonomy" id="1297750"/>
    <lineage>
        <taxon>Bacteria</taxon>
        <taxon>Pseudomonadati</taxon>
        <taxon>Bacteroidota</taxon>
        <taxon>Bacteroidia</taxon>
        <taxon>Bacteroidales</taxon>
        <taxon>Bacteroidaceae</taxon>
        <taxon>Bacteroides</taxon>
    </lineage>
</organism>
<dbReference type="InterPro" id="IPR002560">
    <property type="entry name" value="Transposase_DDE"/>
</dbReference>
<dbReference type="OrthoDB" id="2110692at2"/>
<accession>A0A1M4V4J6</accession>
<dbReference type="Proteomes" id="UP000184509">
    <property type="component" value="Unassembled WGS sequence"/>
</dbReference>
<dbReference type="EMBL" id="FQTV01000002">
    <property type="protein sequence ID" value="SHE63808.1"/>
    <property type="molecule type" value="Genomic_DNA"/>
</dbReference>